<feature type="compositionally biased region" description="Polar residues" evidence="1">
    <location>
        <begin position="163"/>
        <end position="178"/>
    </location>
</feature>
<protein>
    <submittedName>
        <fullName evidence="2">Uncharacterized protein</fullName>
    </submittedName>
</protein>
<dbReference type="AlphaFoldDB" id="A0A0H5CET3"/>
<organism evidence="2 3">
    <name type="scientific">Cyberlindnera jadinii (strain ATCC 18201 / CBS 1600 / BCRC 20928 / JCM 3617 / NBRC 0987 / NRRL Y-1542)</name>
    <name type="common">Torula yeast</name>
    <name type="synonym">Candida utilis</name>
    <dbReference type="NCBI Taxonomy" id="983966"/>
    <lineage>
        <taxon>Eukaryota</taxon>
        <taxon>Fungi</taxon>
        <taxon>Dikarya</taxon>
        <taxon>Ascomycota</taxon>
        <taxon>Saccharomycotina</taxon>
        <taxon>Saccharomycetes</taxon>
        <taxon>Phaffomycetales</taxon>
        <taxon>Phaffomycetaceae</taxon>
        <taxon>Cyberlindnera</taxon>
    </lineage>
</organism>
<gene>
    <name evidence="2" type="ORF">BN1211_3612</name>
</gene>
<accession>A0A0H5CET3</accession>
<feature type="region of interest" description="Disordered" evidence="1">
    <location>
        <begin position="111"/>
        <end position="178"/>
    </location>
</feature>
<dbReference type="EMBL" id="CDQK01000004">
    <property type="protein sequence ID" value="CEP23099.1"/>
    <property type="molecule type" value="Genomic_DNA"/>
</dbReference>
<evidence type="ECO:0000313" key="2">
    <source>
        <dbReference type="EMBL" id="CEP23099.1"/>
    </source>
</evidence>
<feature type="compositionally biased region" description="Low complexity" evidence="1">
    <location>
        <begin position="122"/>
        <end position="146"/>
    </location>
</feature>
<name>A0A0H5CET3_CYBJN</name>
<evidence type="ECO:0000256" key="1">
    <source>
        <dbReference type="SAM" id="MobiDB-lite"/>
    </source>
</evidence>
<sequence>MESFQAIEKINSTSNLSAKHFEDGTINLNNVMEEVNYLKQQITNIRQEIAGFLTGLASIAPDAKPIQVFEENVMRAASLQKTLDDYVERYKKLLPLLELIQRDLKLTPVEKQEPSIKPIPMNAATGSGSSTASTTITATTVSANVAKKPKKRAPKKTAANANLKQEANDGSETQPILL</sequence>
<dbReference type="Proteomes" id="UP000038830">
    <property type="component" value="Unassembled WGS sequence"/>
</dbReference>
<proteinExistence type="predicted"/>
<evidence type="ECO:0000313" key="3">
    <source>
        <dbReference type="Proteomes" id="UP000038830"/>
    </source>
</evidence>
<reference evidence="3" key="1">
    <citation type="journal article" date="2015" name="J. Biotechnol.">
        <title>The structure of the Cyberlindnera jadinii genome and its relation to Candida utilis analyzed by the occurrence of single nucleotide polymorphisms.</title>
        <authorList>
            <person name="Rupp O."/>
            <person name="Brinkrolf K."/>
            <person name="Buerth C."/>
            <person name="Kunigo M."/>
            <person name="Schneider J."/>
            <person name="Jaenicke S."/>
            <person name="Goesmann A."/>
            <person name="Puehler A."/>
            <person name="Jaeger K.-E."/>
            <person name="Ernst J.F."/>
        </authorList>
    </citation>
    <scope>NUCLEOTIDE SEQUENCE [LARGE SCALE GENOMIC DNA]</scope>
    <source>
        <strain evidence="3">ATCC 18201 / CBS 1600 / BCRC 20928 / JCM 3617 / NBRC 0987 / NRRL Y-1542</strain>
    </source>
</reference>